<dbReference type="Proteomes" id="UP000622890">
    <property type="component" value="Unassembled WGS sequence"/>
</dbReference>
<dbReference type="SUPFAM" id="SSF55874">
    <property type="entry name" value="ATPase domain of HSP90 chaperone/DNA topoisomerase II/histidine kinase"/>
    <property type="match status" value="1"/>
</dbReference>
<feature type="domain" description="PPM-type phosphatase" evidence="1">
    <location>
        <begin position="146"/>
        <end position="344"/>
    </location>
</feature>
<dbReference type="Pfam" id="PF13581">
    <property type="entry name" value="HATPase_c_2"/>
    <property type="match status" value="1"/>
</dbReference>
<dbReference type="Gene3D" id="3.30.565.10">
    <property type="entry name" value="Histidine kinase-like ATPase, C-terminal domain"/>
    <property type="match status" value="1"/>
</dbReference>
<accession>A0A934SZA7</accession>
<dbReference type="PANTHER" id="PTHR35801:SF1">
    <property type="entry name" value="PHOSPHOSERINE PHOSPHATASE RSBX"/>
    <property type="match status" value="1"/>
</dbReference>
<gene>
    <name evidence="2" type="ORF">JJB74_24360</name>
</gene>
<dbReference type="InterPro" id="IPR003594">
    <property type="entry name" value="HATPase_dom"/>
</dbReference>
<dbReference type="InterPro" id="IPR039248">
    <property type="entry name" value="Ptase_RsbX"/>
</dbReference>
<comment type="caution">
    <text evidence="2">The sequence shown here is derived from an EMBL/GenBank/DDBJ whole genome shotgun (WGS) entry which is preliminary data.</text>
</comment>
<dbReference type="RefSeq" id="WP_200596333.1">
    <property type="nucleotide sequence ID" value="NZ_JAEPBG010000014.1"/>
</dbReference>
<dbReference type="Gene3D" id="3.60.40.10">
    <property type="entry name" value="PPM-type phosphatase domain"/>
    <property type="match status" value="1"/>
</dbReference>
<evidence type="ECO:0000313" key="2">
    <source>
        <dbReference type="EMBL" id="MBK4737766.1"/>
    </source>
</evidence>
<dbReference type="AlphaFoldDB" id="A0A934SZA7"/>
<dbReference type="InterPro" id="IPR001932">
    <property type="entry name" value="PPM-type_phosphatase-like_dom"/>
</dbReference>
<name>A0A934SZA7_9BURK</name>
<protein>
    <submittedName>
        <fullName evidence="2">SpoIIE family protein phosphatase</fullName>
    </submittedName>
</protein>
<dbReference type="SMART" id="SM00331">
    <property type="entry name" value="PP2C_SIG"/>
    <property type="match status" value="1"/>
</dbReference>
<dbReference type="PANTHER" id="PTHR35801">
    <property type="entry name" value="PHOSPHOSERINE PHOSPHATASE RSBX"/>
    <property type="match status" value="1"/>
</dbReference>
<dbReference type="SUPFAM" id="SSF81606">
    <property type="entry name" value="PP2C-like"/>
    <property type="match status" value="1"/>
</dbReference>
<dbReference type="CDD" id="cd16934">
    <property type="entry name" value="HATPase_RsbT-like"/>
    <property type="match status" value="1"/>
</dbReference>
<keyword evidence="3" id="KW-1185">Reference proteome</keyword>
<dbReference type="InterPro" id="IPR036890">
    <property type="entry name" value="HATPase_C_sf"/>
</dbReference>
<sequence length="347" mass="35959">METVLSARQRQLAVEVADSSAVGAARRMAADICARIALDEVACGQVALATTEAATNILKHAGRGEILARPLVVDGRPGIEIIAIDRGPGMANFARSAADGHTTAGSYGIGLGAMQRGTDFFDIHTAPGQGTVIAMRIYGRGGAGAPSAIDIGAVCLPITGETLCGDAWAVAAGPTLVTALVADGLGHGPQAAAASEAAAEIVERHPEQLPGALMQDVHAGLRGTRGAAAALLRIDLIEDELRFCGVGNIMASVYESGSAIVGGTRRQMVSHNGIVGGNAHKIQEFTQPWRPGSLLVLCSDGLNTRWDLNRYPGLTERHPSVIAAVLYRDFARGRDDVTVLVVREHGG</sequence>
<reference evidence="2" key="1">
    <citation type="submission" date="2021-01" db="EMBL/GenBank/DDBJ databases">
        <title>Genome sequence of strain Noviherbaspirillum sp. DKR-6.</title>
        <authorList>
            <person name="Chaudhary D.K."/>
        </authorList>
    </citation>
    <scope>NUCLEOTIDE SEQUENCE</scope>
    <source>
        <strain evidence="2">DKR-6</strain>
    </source>
</reference>
<dbReference type="Pfam" id="PF07228">
    <property type="entry name" value="SpoIIE"/>
    <property type="match status" value="1"/>
</dbReference>
<proteinExistence type="predicted"/>
<dbReference type="EMBL" id="JAEPBG010000014">
    <property type="protein sequence ID" value="MBK4737766.1"/>
    <property type="molecule type" value="Genomic_DNA"/>
</dbReference>
<evidence type="ECO:0000259" key="1">
    <source>
        <dbReference type="SMART" id="SM00331"/>
    </source>
</evidence>
<dbReference type="InterPro" id="IPR036457">
    <property type="entry name" value="PPM-type-like_dom_sf"/>
</dbReference>
<evidence type="ECO:0000313" key="3">
    <source>
        <dbReference type="Proteomes" id="UP000622890"/>
    </source>
</evidence>
<organism evidence="2 3">
    <name type="scientific">Noviherbaspirillum pedocola</name>
    <dbReference type="NCBI Taxonomy" id="2801341"/>
    <lineage>
        <taxon>Bacteria</taxon>
        <taxon>Pseudomonadati</taxon>
        <taxon>Pseudomonadota</taxon>
        <taxon>Betaproteobacteria</taxon>
        <taxon>Burkholderiales</taxon>
        <taxon>Oxalobacteraceae</taxon>
        <taxon>Noviherbaspirillum</taxon>
    </lineage>
</organism>